<dbReference type="OrthoDB" id="7032325at2"/>
<dbReference type="EMBL" id="CP009048">
    <property type="protein sequence ID" value="AIL60909.1"/>
    <property type="molecule type" value="Genomic_DNA"/>
</dbReference>
<dbReference type="Proteomes" id="UP000028931">
    <property type="component" value="Chromosome"/>
</dbReference>
<dbReference type="HOGENOM" id="CLU_196072_0_0_6"/>
<name>A0A077FAR4_9PSED</name>
<protein>
    <submittedName>
        <fullName evidence="1">Uncharacterized protein</fullName>
    </submittedName>
</protein>
<proteinExistence type="predicted"/>
<organism evidence="1 2">
    <name type="scientific">Pseudomonas alkylphenolica</name>
    <dbReference type="NCBI Taxonomy" id="237609"/>
    <lineage>
        <taxon>Bacteria</taxon>
        <taxon>Pseudomonadati</taxon>
        <taxon>Pseudomonadota</taxon>
        <taxon>Gammaproteobacteria</taxon>
        <taxon>Pseudomonadales</taxon>
        <taxon>Pseudomonadaceae</taxon>
        <taxon>Pseudomonas</taxon>
    </lineage>
</organism>
<dbReference type="AlphaFoldDB" id="A0A077FAR4"/>
<evidence type="ECO:0000313" key="1">
    <source>
        <dbReference type="EMBL" id="AIL60909.1"/>
    </source>
</evidence>
<accession>A0A077FAR4</accession>
<gene>
    <name evidence="1" type="ORF">PSAKL28_16840</name>
</gene>
<dbReference type="RefSeq" id="WP_038608974.1">
    <property type="nucleotide sequence ID" value="NZ_CP009048.1"/>
</dbReference>
<evidence type="ECO:0000313" key="2">
    <source>
        <dbReference type="Proteomes" id="UP000028931"/>
    </source>
</evidence>
<sequence length="77" mass="8596">MIGDPIPDPRIQVLEQLNADIDKFFAAGGQATEVAGYQRTPLPARSAKVDPETILKRRRRRPSTAERAVLRKLAEDL</sequence>
<dbReference type="KEGG" id="palk:PSAKL28_16840"/>
<reference evidence="1 2" key="1">
    <citation type="submission" date="2014-07" db="EMBL/GenBank/DDBJ databases">
        <authorList>
            <person name="Lee K."/>
            <person name="Lim J.Y."/>
            <person name="Hwang I."/>
        </authorList>
    </citation>
    <scope>NUCLEOTIDE SEQUENCE [LARGE SCALE GENOMIC DNA]</scope>
    <source>
        <strain evidence="1 2">KL28</strain>
    </source>
</reference>